<feature type="domain" description="Carbohydrate kinase FGGY C-terminal" evidence="3">
    <location>
        <begin position="24"/>
        <end position="218"/>
    </location>
</feature>
<reference evidence="4" key="1">
    <citation type="submission" date="2020-05" db="EMBL/GenBank/DDBJ databases">
        <authorList>
            <person name="Chiriac C."/>
            <person name="Salcher M."/>
            <person name="Ghai R."/>
            <person name="Kavagutti S V."/>
        </authorList>
    </citation>
    <scope>NUCLEOTIDE SEQUENCE</scope>
</reference>
<accession>A0A6J7C6Q7</accession>
<organism evidence="4">
    <name type="scientific">freshwater metagenome</name>
    <dbReference type="NCBI Taxonomy" id="449393"/>
    <lineage>
        <taxon>unclassified sequences</taxon>
        <taxon>metagenomes</taxon>
        <taxon>ecological metagenomes</taxon>
    </lineage>
</organism>
<dbReference type="EMBL" id="CAFBIY010000328">
    <property type="protein sequence ID" value="CAB4853747.1"/>
    <property type="molecule type" value="Genomic_DNA"/>
</dbReference>
<keyword evidence="1" id="KW-0808">Transferase</keyword>
<dbReference type="InterPro" id="IPR050406">
    <property type="entry name" value="FGGY_Carb_Kinase"/>
</dbReference>
<evidence type="ECO:0000256" key="1">
    <source>
        <dbReference type="ARBA" id="ARBA00022679"/>
    </source>
</evidence>
<evidence type="ECO:0000259" key="3">
    <source>
        <dbReference type="Pfam" id="PF02782"/>
    </source>
</evidence>
<name>A0A6J7C6Q7_9ZZZZ</name>
<gene>
    <name evidence="4" type="ORF">UFOPK3267_03285</name>
</gene>
<dbReference type="GO" id="GO:0005975">
    <property type="term" value="P:carbohydrate metabolic process"/>
    <property type="evidence" value="ECO:0007669"/>
    <property type="project" value="InterPro"/>
</dbReference>
<dbReference type="GO" id="GO:0016301">
    <property type="term" value="F:kinase activity"/>
    <property type="evidence" value="ECO:0007669"/>
    <property type="project" value="UniProtKB-KW"/>
</dbReference>
<keyword evidence="2" id="KW-0418">Kinase</keyword>
<sequence length="275" mass="29895">MVATANDKAVEMLGSGSLGERTALVSLGTYIAAMVHGHENHKTPANFWTNFACLPHRYLYESNGVRRGMWTLTWFLDLLGDEMAERAVSLGLSREQYLEREAAAVPAGSDGLMTVLDWLATTDKPFRKGMMLGFDARHSRGHVYRSILEAIALTMKFHVDAMCTELGISLEEIVISGGGANSPLFMQIFDDVYGITASRSIDGGGAALGSAMCAAAAMGVHPDIERAAAAMAKGRESFLPDAANGEVYRQMAATVYHDIRNHTDALFERAYPIFH</sequence>
<dbReference type="InterPro" id="IPR018485">
    <property type="entry name" value="FGGY_C"/>
</dbReference>
<dbReference type="PANTHER" id="PTHR43095">
    <property type="entry name" value="SUGAR KINASE"/>
    <property type="match status" value="1"/>
</dbReference>
<evidence type="ECO:0000256" key="2">
    <source>
        <dbReference type="ARBA" id="ARBA00022777"/>
    </source>
</evidence>
<dbReference type="SUPFAM" id="SSF53067">
    <property type="entry name" value="Actin-like ATPase domain"/>
    <property type="match status" value="1"/>
</dbReference>
<dbReference type="InterPro" id="IPR043129">
    <property type="entry name" value="ATPase_NBD"/>
</dbReference>
<evidence type="ECO:0000313" key="4">
    <source>
        <dbReference type="EMBL" id="CAB4853747.1"/>
    </source>
</evidence>
<dbReference type="Pfam" id="PF02782">
    <property type="entry name" value="FGGY_C"/>
    <property type="match status" value="1"/>
</dbReference>
<protein>
    <submittedName>
        <fullName evidence="4">Unannotated protein</fullName>
    </submittedName>
</protein>
<dbReference type="AlphaFoldDB" id="A0A6J7C6Q7"/>
<dbReference type="PANTHER" id="PTHR43095:SF5">
    <property type="entry name" value="XYLULOSE KINASE"/>
    <property type="match status" value="1"/>
</dbReference>
<dbReference type="Gene3D" id="3.30.420.40">
    <property type="match status" value="1"/>
</dbReference>
<proteinExistence type="predicted"/>